<comment type="caution">
    <text evidence="2">The sequence shown here is derived from an EMBL/GenBank/DDBJ whole genome shotgun (WGS) entry which is preliminary data.</text>
</comment>
<dbReference type="OrthoDB" id="10064757at2759"/>
<dbReference type="PANTHER" id="PTHR21228:SF40">
    <property type="entry name" value="LD45607P"/>
    <property type="match status" value="1"/>
</dbReference>
<dbReference type="GO" id="GO:0005759">
    <property type="term" value="C:mitochondrial matrix"/>
    <property type="evidence" value="ECO:0007669"/>
    <property type="project" value="TreeGrafter"/>
</dbReference>
<evidence type="ECO:0000313" key="3">
    <source>
        <dbReference type="Proteomes" id="UP001152320"/>
    </source>
</evidence>
<dbReference type="EMBL" id="JAIZAY010000014">
    <property type="protein sequence ID" value="KAJ8029055.1"/>
    <property type="molecule type" value="Genomic_DNA"/>
</dbReference>
<sequence>MIKFTRYFSLLVGHEISRLLERRETLLWADFKKVRRTCYKESLESYTTVQKGESLSAENDQSETNLHFLMRNIKLTQSIFSKNGQEITLFAFDPNIALNVKSKKRSFLQKNVYKNSTFVAKLAPASGKNKKLVGELGYEYGDGRRGFANKRNKIEAHKNSHNMKFLNLTDRFSNFEGLTEAEFWKLLNDLLRYCLVPNRNLQKQIQNFCHKQFPKWDSDNILKVCDWWVQLGKLEVTFLASVLEELLSRDDLEAYHLVQIFYCVCDCKDLPYTVVSKFIPRLENMLSKFDHSELTIICEAFIKSRSRIQSKPLAMRVLKDIHVIASEPDPYSLVIMLRYLSRSYQRDHRSLQEVASVLTPRVPSVSFIAVPHIATAFAKLRCFHHGMYNAIAERTLLAVKDAENNNHPLRLKDIWMILWAFGRLNYYPPNEEEFFDGLIHQLTRNEKNNSRYPMQLVKSLIALCFLDIYPTELINRTFDESFLKYCEECSVPDVFKHLIILDNSVEIERPDYQGNRLPQV</sequence>
<protein>
    <submittedName>
        <fullName evidence="2">FAST kinase domain-containing protein 5, mitochondrial</fullName>
    </submittedName>
</protein>
<organism evidence="2 3">
    <name type="scientific">Holothuria leucospilota</name>
    <name type="common">Black long sea cucumber</name>
    <name type="synonym">Mertensiothuria leucospilota</name>
    <dbReference type="NCBI Taxonomy" id="206669"/>
    <lineage>
        <taxon>Eukaryota</taxon>
        <taxon>Metazoa</taxon>
        <taxon>Echinodermata</taxon>
        <taxon>Eleutherozoa</taxon>
        <taxon>Echinozoa</taxon>
        <taxon>Holothuroidea</taxon>
        <taxon>Aspidochirotacea</taxon>
        <taxon>Aspidochirotida</taxon>
        <taxon>Holothuriidae</taxon>
        <taxon>Holothuria</taxon>
    </lineage>
</organism>
<dbReference type="Pfam" id="PF06743">
    <property type="entry name" value="FAST_1"/>
    <property type="match status" value="1"/>
</dbReference>
<gene>
    <name evidence="2" type="ORF">HOLleu_28356</name>
</gene>
<dbReference type="GO" id="GO:0003723">
    <property type="term" value="F:RNA binding"/>
    <property type="evidence" value="ECO:0007669"/>
    <property type="project" value="TreeGrafter"/>
</dbReference>
<dbReference type="GO" id="GO:0035770">
    <property type="term" value="C:ribonucleoprotein granule"/>
    <property type="evidence" value="ECO:0007669"/>
    <property type="project" value="TreeGrafter"/>
</dbReference>
<keyword evidence="3" id="KW-1185">Reference proteome</keyword>
<dbReference type="InterPro" id="IPR050870">
    <property type="entry name" value="FAST_kinase"/>
</dbReference>
<dbReference type="GO" id="GO:0016301">
    <property type="term" value="F:kinase activity"/>
    <property type="evidence" value="ECO:0007669"/>
    <property type="project" value="UniProtKB-KW"/>
</dbReference>
<dbReference type="PANTHER" id="PTHR21228">
    <property type="entry name" value="FAST LEU-RICH DOMAIN-CONTAINING"/>
    <property type="match status" value="1"/>
</dbReference>
<evidence type="ECO:0000313" key="2">
    <source>
        <dbReference type="EMBL" id="KAJ8029055.1"/>
    </source>
</evidence>
<accession>A0A9Q1H1E4</accession>
<dbReference type="AlphaFoldDB" id="A0A9Q1H1E4"/>
<name>A0A9Q1H1E4_HOLLE</name>
<reference evidence="2" key="1">
    <citation type="submission" date="2021-10" db="EMBL/GenBank/DDBJ databases">
        <title>Tropical sea cucumber genome reveals ecological adaptation and Cuvierian tubules defense mechanism.</title>
        <authorList>
            <person name="Chen T."/>
        </authorList>
    </citation>
    <scope>NUCLEOTIDE SEQUENCE</scope>
    <source>
        <strain evidence="2">Nanhai2018</strain>
        <tissue evidence="2">Muscle</tissue>
    </source>
</reference>
<dbReference type="Proteomes" id="UP001152320">
    <property type="component" value="Chromosome 14"/>
</dbReference>
<proteinExistence type="predicted"/>
<dbReference type="GO" id="GO:0044528">
    <property type="term" value="P:regulation of mitochondrial mRNA stability"/>
    <property type="evidence" value="ECO:0007669"/>
    <property type="project" value="InterPro"/>
</dbReference>
<dbReference type="GO" id="GO:0000963">
    <property type="term" value="P:mitochondrial RNA processing"/>
    <property type="evidence" value="ECO:0007669"/>
    <property type="project" value="TreeGrafter"/>
</dbReference>
<keyword evidence="2" id="KW-0418">Kinase</keyword>
<keyword evidence="2" id="KW-0808">Transferase</keyword>
<evidence type="ECO:0000259" key="1">
    <source>
        <dbReference type="Pfam" id="PF06743"/>
    </source>
</evidence>
<feature type="domain" description="FAST kinase leucine-rich" evidence="1">
    <location>
        <begin position="417"/>
        <end position="484"/>
    </location>
</feature>
<dbReference type="InterPro" id="IPR010622">
    <property type="entry name" value="FAST_Leu-rich"/>
</dbReference>